<evidence type="ECO:0000259" key="6">
    <source>
        <dbReference type="Pfam" id="PF08352"/>
    </source>
</evidence>
<dbReference type="PATRIC" id="fig|584657.3.peg.4340"/>
<proteinExistence type="inferred from homology"/>
<dbReference type="InterPro" id="IPR027417">
    <property type="entry name" value="P-loop_NTPase"/>
</dbReference>
<organism evidence="7 8">
    <name type="scientific">Intrasporangium chromatireducens Q5-1</name>
    <dbReference type="NCBI Taxonomy" id="584657"/>
    <lineage>
        <taxon>Bacteria</taxon>
        <taxon>Bacillati</taxon>
        <taxon>Actinomycetota</taxon>
        <taxon>Actinomycetes</taxon>
        <taxon>Micrococcales</taxon>
        <taxon>Intrasporangiaceae</taxon>
        <taxon>Intrasporangium</taxon>
    </lineage>
</organism>
<dbReference type="InterPro" id="IPR013563">
    <property type="entry name" value="Oligopep_ABC_C"/>
</dbReference>
<dbReference type="PANTHER" id="PTHR43776:SF7">
    <property type="entry name" value="D,D-DIPEPTIDE TRANSPORT ATP-BINDING PROTEIN DDPF-RELATED"/>
    <property type="match status" value="1"/>
</dbReference>
<dbReference type="Pfam" id="PF00005">
    <property type="entry name" value="ABC_tran"/>
    <property type="match status" value="1"/>
</dbReference>
<evidence type="ECO:0000259" key="5">
    <source>
        <dbReference type="Pfam" id="PF00005"/>
    </source>
</evidence>
<name>W9GCG4_9MICO</name>
<evidence type="ECO:0000256" key="2">
    <source>
        <dbReference type="ARBA" id="ARBA00022448"/>
    </source>
</evidence>
<dbReference type="SUPFAM" id="SSF52540">
    <property type="entry name" value="P-loop containing nucleoside triphosphate hydrolases"/>
    <property type="match status" value="1"/>
</dbReference>
<dbReference type="InterPro" id="IPR050319">
    <property type="entry name" value="ABC_transp_ATP-bind"/>
</dbReference>
<dbReference type="GO" id="GO:0005524">
    <property type="term" value="F:ATP binding"/>
    <property type="evidence" value="ECO:0007669"/>
    <property type="project" value="UniProtKB-KW"/>
</dbReference>
<keyword evidence="3" id="KW-0547">Nucleotide-binding</keyword>
<comment type="similarity">
    <text evidence="1">Belongs to the ABC transporter superfamily.</text>
</comment>
<dbReference type="PANTHER" id="PTHR43776">
    <property type="entry name" value="TRANSPORT ATP-BINDING PROTEIN"/>
    <property type="match status" value="1"/>
</dbReference>
<protein>
    <recommendedName>
        <fullName evidence="9">Peptide ABC transporter ATP-binding protein</fullName>
    </recommendedName>
</protein>
<comment type="caution">
    <text evidence="7">The sequence shown here is derived from an EMBL/GenBank/DDBJ whole genome shotgun (WGS) entry which is preliminary data.</text>
</comment>
<dbReference type="GO" id="GO:0015833">
    <property type="term" value="P:peptide transport"/>
    <property type="evidence" value="ECO:0007669"/>
    <property type="project" value="InterPro"/>
</dbReference>
<sequence length="181" mass="20061">HRYPHEFSGGQRQRICIARALAVEPEVLVCDEPLSALDVSVQGQILELFRDLRDRLGLSYVFISHDLAVVRSIADRVAVMYLGRVVEQGPTERVYDNPQHPYTQALLSSAPVADPSARDESRRIVLTGEVPSPANPPTGCTFRTRCWRAVEACATDRPPLETVGPEHRAACIRVHEAVPKS</sequence>
<dbReference type="OrthoDB" id="8481147at2"/>
<dbReference type="AlphaFoldDB" id="W9GCG4"/>
<evidence type="ECO:0008006" key="9">
    <source>
        <dbReference type="Google" id="ProtNLM"/>
    </source>
</evidence>
<keyword evidence="4" id="KW-0067">ATP-binding</keyword>
<evidence type="ECO:0000313" key="7">
    <source>
        <dbReference type="EMBL" id="EWT03775.1"/>
    </source>
</evidence>
<dbReference type="RefSeq" id="WP_034722743.1">
    <property type="nucleotide sequence ID" value="NZ_AWQS01000472.1"/>
</dbReference>
<feature type="domain" description="ABC transporter" evidence="5">
    <location>
        <begin position="3"/>
        <end position="34"/>
    </location>
</feature>
<gene>
    <name evidence="7" type="ORF">N864_18460</name>
</gene>
<dbReference type="EMBL" id="AWQS01000472">
    <property type="protein sequence ID" value="EWT03775.1"/>
    <property type="molecule type" value="Genomic_DNA"/>
</dbReference>
<evidence type="ECO:0000256" key="3">
    <source>
        <dbReference type="ARBA" id="ARBA00022741"/>
    </source>
</evidence>
<reference evidence="8" key="1">
    <citation type="submission" date="2013-08" db="EMBL/GenBank/DDBJ databases">
        <title>Intrasporangium oryzae NRRL B-24470.</title>
        <authorList>
            <person name="Liu H."/>
            <person name="Wang G."/>
        </authorList>
    </citation>
    <scope>NUCLEOTIDE SEQUENCE [LARGE SCALE GENOMIC DNA]</scope>
    <source>
        <strain evidence="8">Q5-1</strain>
    </source>
</reference>
<dbReference type="NCBIfam" id="TIGR01727">
    <property type="entry name" value="oligo_HPY"/>
    <property type="match status" value="1"/>
</dbReference>
<dbReference type="InterPro" id="IPR003439">
    <property type="entry name" value="ABC_transporter-like_ATP-bd"/>
</dbReference>
<keyword evidence="8" id="KW-1185">Reference proteome</keyword>
<dbReference type="Pfam" id="PF08352">
    <property type="entry name" value="oligo_HPY"/>
    <property type="match status" value="1"/>
</dbReference>
<keyword evidence="2" id="KW-0813">Transport</keyword>
<dbReference type="GO" id="GO:0016887">
    <property type="term" value="F:ATP hydrolysis activity"/>
    <property type="evidence" value="ECO:0007669"/>
    <property type="project" value="InterPro"/>
</dbReference>
<dbReference type="Proteomes" id="UP000019494">
    <property type="component" value="Unassembled WGS sequence"/>
</dbReference>
<accession>W9GCG4</accession>
<evidence type="ECO:0000256" key="4">
    <source>
        <dbReference type="ARBA" id="ARBA00022840"/>
    </source>
</evidence>
<dbReference type="Gene3D" id="3.40.50.300">
    <property type="entry name" value="P-loop containing nucleotide triphosphate hydrolases"/>
    <property type="match status" value="1"/>
</dbReference>
<evidence type="ECO:0000313" key="8">
    <source>
        <dbReference type="Proteomes" id="UP000019494"/>
    </source>
</evidence>
<feature type="domain" description="Oligopeptide/dipeptide ABC transporter C-terminal" evidence="6">
    <location>
        <begin position="86"/>
        <end position="153"/>
    </location>
</feature>
<feature type="non-terminal residue" evidence="7">
    <location>
        <position position="1"/>
    </location>
</feature>
<evidence type="ECO:0000256" key="1">
    <source>
        <dbReference type="ARBA" id="ARBA00005417"/>
    </source>
</evidence>